<evidence type="ECO:0000313" key="13">
    <source>
        <dbReference type="Proteomes" id="UP001501920"/>
    </source>
</evidence>
<evidence type="ECO:0000256" key="5">
    <source>
        <dbReference type="ARBA" id="ARBA00022685"/>
    </source>
</evidence>
<comment type="subcellular location">
    <subcellularLocation>
        <location evidence="2 10">Secreted</location>
    </subcellularLocation>
</comment>
<evidence type="ECO:0000256" key="11">
    <source>
        <dbReference type="SAM" id="SignalP"/>
    </source>
</evidence>
<reference evidence="12" key="2">
    <citation type="submission" date="2025-08" db="UniProtKB">
        <authorList>
            <consortium name="Ensembl"/>
        </authorList>
    </citation>
    <scope>IDENTIFICATION</scope>
</reference>
<dbReference type="PANTHER" id="PTHR10522">
    <property type="entry name" value="GONADOLIBERIN"/>
    <property type="match status" value="1"/>
</dbReference>
<feature type="chain" id="PRO_5043949466" description="Progonadoliberin" evidence="11">
    <location>
        <begin position="28"/>
        <end position="98"/>
    </location>
</feature>
<protein>
    <recommendedName>
        <fullName evidence="10">Progonadoliberin</fullName>
    </recommendedName>
    <component>
        <recommendedName>
            <fullName evidence="10">Gonadoliberin</fullName>
        </recommendedName>
        <alternativeName>
            <fullName evidence="10">Gonadotropin-releasing hormone</fullName>
            <shortName evidence="10">GnRH</shortName>
        </alternativeName>
        <alternativeName>
            <fullName evidence="10">Luliberin</fullName>
        </alternativeName>
        <alternativeName>
            <fullName evidence="10">Luteinizing hormone-releasing hormone</fullName>
            <shortName evidence="10">LH-RH</shortName>
        </alternativeName>
    </component>
    <component>
        <recommendedName>
            <fullName evidence="10">GnRH-associated peptide</fullName>
        </recommendedName>
        <alternativeName>
            <fullName evidence="10">GnRH-associated peptide</fullName>
        </alternativeName>
    </component>
</protein>
<reference evidence="12 13" key="1">
    <citation type="submission" date="2020-10" db="EMBL/GenBank/DDBJ databases">
        <title>Pygocentrus nattereri (red-bellied piranha) genome, fPygNat1, primary haplotype.</title>
        <authorList>
            <person name="Myers G."/>
            <person name="Meyer A."/>
            <person name="Karagic N."/>
            <person name="Pippel M."/>
            <person name="Winkler S."/>
            <person name="Tracey A."/>
            <person name="Wood J."/>
            <person name="Formenti G."/>
            <person name="Howe K."/>
            <person name="Fedrigo O."/>
            <person name="Jarvis E.D."/>
        </authorList>
    </citation>
    <scope>NUCLEOTIDE SEQUENCE [LARGE SCALE GENOMIC DNA]</scope>
</reference>
<dbReference type="PROSITE" id="PS00473">
    <property type="entry name" value="GNRH"/>
    <property type="match status" value="1"/>
</dbReference>
<dbReference type="GeneTree" id="ENSGT00390000009274"/>
<dbReference type="AlphaFoldDB" id="A0A3B4D3B8"/>
<dbReference type="OMA" id="EATFRMM"/>
<dbReference type="GO" id="GO:0031530">
    <property type="term" value="F:gonadotropin-releasing hormone receptor binding"/>
    <property type="evidence" value="ECO:0007669"/>
    <property type="project" value="TreeGrafter"/>
</dbReference>
<evidence type="ECO:0000256" key="2">
    <source>
        <dbReference type="ARBA" id="ARBA00004613"/>
    </source>
</evidence>
<comment type="similarity">
    <text evidence="3 10">Belongs to the GnRH family.</text>
</comment>
<comment type="function">
    <text evidence="1 10">Stimulates the secretion of gonadotropins.</text>
</comment>
<dbReference type="Pfam" id="PF00446">
    <property type="entry name" value="GnRH"/>
    <property type="match status" value="1"/>
</dbReference>
<evidence type="ECO:0000256" key="3">
    <source>
        <dbReference type="ARBA" id="ARBA00010968"/>
    </source>
</evidence>
<dbReference type="PANTHER" id="PTHR10522:SF6">
    <property type="entry name" value="PROGONADOLIBERIN-2"/>
    <property type="match status" value="1"/>
</dbReference>
<evidence type="ECO:0000256" key="4">
    <source>
        <dbReference type="ARBA" id="ARBA00022525"/>
    </source>
</evidence>
<keyword evidence="6 10" id="KW-0372">Hormone</keyword>
<keyword evidence="8 10" id="KW-0027">Amidation</keyword>
<feature type="signal peptide" evidence="11">
    <location>
        <begin position="1"/>
        <end position="27"/>
    </location>
</feature>
<dbReference type="GO" id="GO:0005183">
    <property type="term" value="F:gonadotropin hormone-releasing hormone activity"/>
    <property type="evidence" value="ECO:0007669"/>
    <property type="project" value="TreeGrafter"/>
</dbReference>
<keyword evidence="5" id="KW-0165">Cleavage on pair of basic residues</keyword>
<evidence type="ECO:0000256" key="10">
    <source>
        <dbReference type="RuleBase" id="RU000635"/>
    </source>
</evidence>
<proteinExistence type="inferred from homology"/>
<evidence type="ECO:0000313" key="12">
    <source>
        <dbReference type="Ensembl" id="ENSPNAP00000018842.2"/>
    </source>
</evidence>
<evidence type="ECO:0000256" key="6">
    <source>
        <dbReference type="ARBA" id="ARBA00022702"/>
    </source>
</evidence>
<evidence type="ECO:0000256" key="7">
    <source>
        <dbReference type="ARBA" id="ARBA00022729"/>
    </source>
</evidence>
<dbReference type="STRING" id="42514.ENSPNAP00000018842"/>
<dbReference type="Proteomes" id="UP001501920">
    <property type="component" value="Chromosome 10"/>
</dbReference>
<evidence type="ECO:0000256" key="9">
    <source>
        <dbReference type="ARBA" id="ARBA00023283"/>
    </source>
</evidence>
<dbReference type="Ensembl" id="ENSPNAT00000028280.2">
    <property type="protein sequence ID" value="ENSPNAP00000018842.2"/>
    <property type="gene ID" value="ENSPNAG00000025366.2"/>
</dbReference>
<keyword evidence="7 11" id="KW-0732">Signal</keyword>
<name>A0A3B4D3B8_PYGNA</name>
<accession>A0A3B4D3B8</accession>
<reference evidence="12" key="3">
    <citation type="submission" date="2025-09" db="UniProtKB">
        <authorList>
            <consortium name="Ensembl"/>
        </authorList>
    </citation>
    <scope>IDENTIFICATION</scope>
</reference>
<keyword evidence="4" id="KW-0964">Secreted</keyword>
<organism evidence="12 13">
    <name type="scientific">Pygocentrus nattereri</name>
    <name type="common">Red-bellied piranha</name>
    <dbReference type="NCBI Taxonomy" id="42514"/>
    <lineage>
        <taxon>Eukaryota</taxon>
        <taxon>Metazoa</taxon>
        <taxon>Chordata</taxon>
        <taxon>Craniata</taxon>
        <taxon>Vertebrata</taxon>
        <taxon>Euteleostomi</taxon>
        <taxon>Actinopterygii</taxon>
        <taxon>Neopterygii</taxon>
        <taxon>Teleostei</taxon>
        <taxon>Ostariophysi</taxon>
        <taxon>Characiformes</taxon>
        <taxon>Characoidei</taxon>
        <taxon>Pygocentrus</taxon>
    </lineage>
</organism>
<dbReference type="InterPro" id="IPR002012">
    <property type="entry name" value="GnRH"/>
</dbReference>
<dbReference type="InterPro" id="IPR019792">
    <property type="entry name" value="Gonadoliberin"/>
</dbReference>
<dbReference type="GO" id="GO:0005615">
    <property type="term" value="C:extracellular space"/>
    <property type="evidence" value="ECO:0007669"/>
    <property type="project" value="TreeGrafter"/>
</dbReference>
<sequence length="98" mass="10919">VCSGAEWSWRSALGLLVLVCVLEVSVCQHWSYGWLPGGKRSVGELEATFRMMDAGDAVVALPLESPLQQITPLQTMNEEDSEALKRKIISFRRRGRAE</sequence>
<keyword evidence="9" id="KW-0873">Pyrrolidone carboxylic acid</keyword>
<keyword evidence="13" id="KW-1185">Reference proteome</keyword>
<evidence type="ECO:0000256" key="8">
    <source>
        <dbReference type="ARBA" id="ARBA00022815"/>
    </source>
</evidence>
<evidence type="ECO:0000256" key="1">
    <source>
        <dbReference type="ARBA" id="ARBA00002800"/>
    </source>
</evidence>